<evidence type="ECO:0000313" key="2">
    <source>
        <dbReference type="Proteomes" id="UP000576645"/>
    </source>
</evidence>
<gene>
    <name evidence="1" type="ORF">F0238_26285</name>
</gene>
<evidence type="ECO:0000313" key="1">
    <source>
        <dbReference type="EMBL" id="NOJ26211.1"/>
    </source>
</evidence>
<comment type="caution">
    <text evidence="1">The sequence shown here is derived from an EMBL/GenBank/DDBJ whole genome shotgun (WGS) entry which is preliminary data.</text>
</comment>
<sequence length="282" mass="32044">MKLALSFTTVRFMPFAETTEFANVGVLVCAPQIGYVDFKLAPAKFKRVSDFFDDLDGQLYAQAIATFEEELKYVKKYGSELTGESLANFIREITRTREGIMTFGEGGVLLTNNPKAELINLFDRFIGRTFAESKEYREKQMVKALRQELTTALTSVKYKEQSLDIGFGSFRLPLVAKFANTVKAIKPLAFDQQSPLLLADHGDRWISRVKHLLNGNALKKEDFLFTIEAPRSNKREFKAAFDIVEKGMLELGVNVVPFEQRKNILEFAEFDISKTVDDYALQ</sequence>
<dbReference type="Proteomes" id="UP000576645">
    <property type="component" value="Unassembled WGS sequence"/>
</dbReference>
<dbReference type="EMBL" id="VTXP01000028">
    <property type="protein sequence ID" value="NOJ26211.1"/>
    <property type="molecule type" value="Genomic_DNA"/>
</dbReference>
<organism evidence="1 2">
    <name type="scientific">Vibrio coralliilyticus</name>
    <dbReference type="NCBI Taxonomy" id="190893"/>
    <lineage>
        <taxon>Bacteria</taxon>
        <taxon>Pseudomonadati</taxon>
        <taxon>Pseudomonadota</taxon>
        <taxon>Gammaproteobacteria</taxon>
        <taxon>Vibrionales</taxon>
        <taxon>Vibrionaceae</taxon>
        <taxon>Vibrio</taxon>
    </lineage>
</organism>
<dbReference type="AlphaFoldDB" id="A0AAP6ZSY2"/>
<proteinExistence type="predicted"/>
<protein>
    <submittedName>
        <fullName evidence="1">DUF3037 domain-containing protein</fullName>
    </submittedName>
</protein>
<accession>A0AAP6ZSY2</accession>
<dbReference type="Pfam" id="PF11236">
    <property type="entry name" value="DUF3037"/>
    <property type="match status" value="1"/>
</dbReference>
<name>A0AAP6ZSY2_9VIBR</name>
<dbReference type="RefSeq" id="WP_171354285.1">
    <property type="nucleotide sequence ID" value="NZ_VTXP01000028.1"/>
</dbReference>
<dbReference type="InterPro" id="IPR021398">
    <property type="entry name" value="DUF3037"/>
</dbReference>
<reference evidence="1 2" key="1">
    <citation type="submission" date="2019-09" db="EMBL/GenBank/DDBJ databases">
        <title>Draft genome sequencing and comparative genomics of hatchery-associated Vibrios.</title>
        <authorList>
            <person name="Kehlet-Delgado H."/>
            <person name="Mueller R.S."/>
        </authorList>
    </citation>
    <scope>NUCLEOTIDE SEQUENCE [LARGE SCALE GENOMIC DNA]</scope>
    <source>
        <strain evidence="1 2">09-121-3</strain>
    </source>
</reference>